<name>A0ABR7ZTG2_9CYAN</name>
<evidence type="ECO:0000313" key="2">
    <source>
        <dbReference type="Proteomes" id="UP000642094"/>
    </source>
</evidence>
<keyword evidence="2" id="KW-1185">Reference proteome</keyword>
<protein>
    <submittedName>
        <fullName evidence="1">Uncharacterized protein</fullName>
    </submittedName>
</protein>
<proteinExistence type="predicted"/>
<evidence type="ECO:0000313" key="1">
    <source>
        <dbReference type="EMBL" id="MBD2186807.1"/>
    </source>
</evidence>
<organism evidence="1 2">
    <name type="scientific">Pseudanabaena mucicola FACHB-723</name>
    <dbReference type="NCBI Taxonomy" id="2692860"/>
    <lineage>
        <taxon>Bacteria</taxon>
        <taxon>Bacillati</taxon>
        <taxon>Cyanobacteriota</taxon>
        <taxon>Cyanophyceae</taxon>
        <taxon>Pseudanabaenales</taxon>
        <taxon>Pseudanabaenaceae</taxon>
        <taxon>Pseudanabaena</taxon>
    </lineage>
</organism>
<sequence>MQIKELTTEQFRLLVREVVIEVLEEYIDLDEGKKLKIAVVERLLRQQQQPTVIPAAQAMQSLGLNWDEL</sequence>
<dbReference type="RefSeq" id="WP_190401675.1">
    <property type="nucleotide sequence ID" value="NZ_JACJQB010000001.1"/>
</dbReference>
<dbReference type="EMBL" id="JACJQB010000001">
    <property type="protein sequence ID" value="MBD2186807.1"/>
    <property type="molecule type" value="Genomic_DNA"/>
</dbReference>
<reference evidence="1 2" key="1">
    <citation type="journal article" date="2020" name="ISME J.">
        <title>Comparative genomics reveals insights into cyanobacterial evolution and habitat adaptation.</title>
        <authorList>
            <person name="Chen M.Y."/>
            <person name="Teng W.K."/>
            <person name="Zhao L."/>
            <person name="Hu C.X."/>
            <person name="Zhou Y.K."/>
            <person name="Han B.P."/>
            <person name="Song L.R."/>
            <person name="Shu W.S."/>
        </authorList>
    </citation>
    <scope>NUCLEOTIDE SEQUENCE [LARGE SCALE GENOMIC DNA]</scope>
    <source>
        <strain evidence="1 2">FACHB-723</strain>
    </source>
</reference>
<dbReference type="Proteomes" id="UP000642094">
    <property type="component" value="Unassembled WGS sequence"/>
</dbReference>
<comment type="caution">
    <text evidence="1">The sequence shown here is derived from an EMBL/GenBank/DDBJ whole genome shotgun (WGS) entry which is preliminary data.</text>
</comment>
<accession>A0ABR7ZTG2</accession>
<gene>
    <name evidence="1" type="ORF">H6F41_01455</name>
</gene>